<dbReference type="SUPFAM" id="SSF52091">
    <property type="entry name" value="SpoIIaa-like"/>
    <property type="match status" value="1"/>
</dbReference>
<evidence type="ECO:0000259" key="3">
    <source>
        <dbReference type="PROSITE" id="PS50801"/>
    </source>
</evidence>
<comment type="similarity">
    <text evidence="1 2">Belongs to the anti-sigma-factor antagonist family.</text>
</comment>
<evidence type="ECO:0000256" key="2">
    <source>
        <dbReference type="RuleBase" id="RU003749"/>
    </source>
</evidence>
<dbReference type="Proteomes" id="UP000035425">
    <property type="component" value="Unassembled WGS sequence"/>
</dbReference>
<feature type="domain" description="STAS" evidence="3">
    <location>
        <begin position="30"/>
        <end position="127"/>
    </location>
</feature>
<evidence type="ECO:0000313" key="4">
    <source>
        <dbReference type="EMBL" id="KLL09914.1"/>
    </source>
</evidence>
<dbReference type="Pfam" id="PF01740">
    <property type="entry name" value="STAS"/>
    <property type="match status" value="1"/>
</dbReference>
<reference evidence="4 5" key="1">
    <citation type="submission" date="2014-12" db="EMBL/GenBank/DDBJ databases">
        <title>Frankia sp. BMG5.1 draft genome.</title>
        <authorList>
            <person name="Gtari M."/>
            <person name="Ghodhbane-Gtari F."/>
            <person name="Nouioui I."/>
            <person name="Ktari A."/>
            <person name="Hezbri K."/>
            <person name="Mimouni W."/>
            <person name="Sbissi I."/>
            <person name="Ayari A."/>
            <person name="Yamanaka T."/>
            <person name="Normand P."/>
            <person name="Tisa L.S."/>
            <person name="Boudabous A."/>
        </authorList>
    </citation>
    <scope>NUCLEOTIDE SEQUENCE [LARGE SCALE GENOMIC DNA]</scope>
    <source>
        <strain evidence="4 5">BMG5.1</strain>
    </source>
</reference>
<sequence>MAESLVIVMEGFLHLSGPLSQRTSRSVIRFHTDTYAPPSMTIVRVHGEIDMATGAAFRAALMAGLDQLPPLLVVDLDGVSFLDACGLGILVGVANRAALAGIPVKVVGVRPHIYRLFALTRMVDRLNVHATPTAAALIPDLAPPGAATAPTALTAV</sequence>
<dbReference type="EMBL" id="JWIO01000051">
    <property type="protein sequence ID" value="KLL09914.1"/>
    <property type="molecule type" value="Genomic_DNA"/>
</dbReference>
<protein>
    <recommendedName>
        <fullName evidence="2">Anti-sigma factor antagonist</fullName>
    </recommendedName>
</protein>
<keyword evidence="5" id="KW-1185">Reference proteome</keyword>
<evidence type="ECO:0000313" key="5">
    <source>
        <dbReference type="Proteomes" id="UP000035425"/>
    </source>
</evidence>
<dbReference type="PANTHER" id="PTHR33495:SF2">
    <property type="entry name" value="ANTI-SIGMA FACTOR ANTAGONIST TM_1081-RELATED"/>
    <property type="match status" value="1"/>
</dbReference>
<dbReference type="InterPro" id="IPR003658">
    <property type="entry name" value="Anti-sigma_ant"/>
</dbReference>
<dbReference type="Gene3D" id="3.30.750.24">
    <property type="entry name" value="STAS domain"/>
    <property type="match status" value="1"/>
</dbReference>
<comment type="caution">
    <text evidence="4">The sequence shown here is derived from an EMBL/GenBank/DDBJ whole genome shotgun (WGS) entry which is preliminary data.</text>
</comment>
<dbReference type="InterPro" id="IPR002645">
    <property type="entry name" value="STAS_dom"/>
</dbReference>
<dbReference type="CDD" id="cd07043">
    <property type="entry name" value="STAS_anti-anti-sigma_factors"/>
    <property type="match status" value="1"/>
</dbReference>
<dbReference type="InterPro" id="IPR036513">
    <property type="entry name" value="STAS_dom_sf"/>
</dbReference>
<dbReference type="PANTHER" id="PTHR33495">
    <property type="entry name" value="ANTI-SIGMA FACTOR ANTAGONIST TM_1081-RELATED-RELATED"/>
    <property type="match status" value="1"/>
</dbReference>
<accession>A0ABR5EZP4</accession>
<proteinExistence type="inferred from homology"/>
<organism evidence="4 5">
    <name type="scientific">Protofrankia coriariae</name>
    <dbReference type="NCBI Taxonomy" id="1562887"/>
    <lineage>
        <taxon>Bacteria</taxon>
        <taxon>Bacillati</taxon>
        <taxon>Actinomycetota</taxon>
        <taxon>Actinomycetes</taxon>
        <taxon>Frankiales</taxon>
        <taxon>Frankiaceae</taxon>
        <taxon>Protofrankia</taxon>
    </lineage>
</organism>
<dbReference type="PROSITE" id="PS50801">
    <property type="entry name" value="STAS"/>
    <property type="match status" value="1"/>
</dbReference>
<gene>
    <name evidence="4" type="ORF">FrCorBMG51_21615</name>
</gene>
<evidence type="ECO:0000256" key="1">
    <source>
        <dbReference type="ARBA" id="ARBA00009013"/>
    </source>
</evidence>
<name>A0ABR5EZP4_9ACTN</name>
<dbReference type="NCBIfam" id="TIGR00377">
    <property type="entry name" value="ant_ant_sig"/>
    <property type="match status" value="1"/>
</dbReference>